<evidence type="ECO:0000313" key="1">
    <source>
        <dbReference type="EMBL" id="KOX75082.1"/>
    </source>
</evidence>
<gene>
    <name evidence="1" type="ORF">WN51_13389</name>
</gene>
<dbReference type="Proteomes" id="UP000053105">
    <property type="component" value="Unassembled WGS sequence"/>
</dbReference>
<name>A0A0N0U5J0_9HYME</name>
<protein>
    <submittedName>
        <fullName evidence="1">Uncharacterized protein</fullName>
    </submittedName>
</protein>
<proteinExistence type="predicted"/>
<dbReference type="AlphaFoldDB" id="A0A0N0U5J0"/>
<keyword evidence="2" id="KW-1185">Reference proteome</keyword>
<accession>A0A0N0U5J0</accession>
<reference evidence="1 2" key="1">
    <citation type="submission" date="2015-07" db="EMBL/GenBank/DDBJ databases">
        <title>The genome of Melipona quadrifasciata.</title>
        <authorList>
            <person name="Pan H."/>
            <person name="Kapheim K."/>
        </authorList>
    </citation>
    <scope>NUCLEOTIDE SEQUENCE [LARGE SCALE GENOMIC DNA]</scope>
    <source>
        <strain evidence="1">0111107301</strain>
        <tissue evidence="1">Whole body</tissue>
    </source>
</reference>
<sequence length="128" mass="15102">MTHYSDVQQLTIRGWSFNSIPRLRGSSTKLVKVVDPLDAFQAVVRGWMREKQNSSTFDLSPSENERVHDFITQSEMRFFRDVMELELVVSRNIDLHGERPRLRSPEYPQTIERKFLARKLPFAKMENC</sequence>
<dbReference type="EMBL" id="KQ435774">
    <property type="protein sequence ID" value="KOX75082.1"/>
    <property type="molecule type" value="Genomic_DNA"/>
</dbReference>
<evidence type="ECO:0000313" key="2">
    <source>
        <dbReference type="Proteomes" id="UP000053105"/>
    </source>
</evidence>
<organism evidence="1 2">
    <name type="scientific">Melipona quadrifasciata</name>
    <dbReference type="NCBI Taxonomy" id="166423"/>
    <lineage>
        <taxon>Eukaryota</taxon>
        <taxon>Metazoa</taxon>
        <taxon>Ecdysozoa</taxon>
        <taxon>Arthropoda</taxon>
        <taxon>Hexapoda</taxon>
        <taxon>Insecta</taxon>
        <taxon>Pterygota</taxon>
        <taxon>Neoptera</taxon>
        <taxon>Endopterygota</taxon>
        <taxon>Hymenoptera</taxon>
        <taxon>Apocrita</taxon>
        <taxon>Aculeata</taxon>
        <taxon>Apoidea</taxon>
        <taxon>Anthophila</taxon>
        <taxon>Apidae</taxon>
        <taxon>Melipona</taxon>
    </lineage>
</organism>